<protein>
    <recommendedName>
        <fullName evidence="3">DUF4154 domain-containing protein</fullName>
    </recommendedName>
</protein>
<comment type="caution">
    <text evidence="1">The sequence shown here is derived from an EMBL/GenBank/DDBJ whole genome shotgun (WGS) entry which is preliminary data.</text>
</comment>
<evidence type="ECO:0008006" key="3">
    <source>
        <dbReference type="Google" id="ProtNLM"/>
    </source>
</evidence>
<reference evidence="1 2" key="1">
    <citation type="submission" date="2018-01" db="EMBL/GenBank/DDBJ databases">
        <title>Draft genome sequence of Paucibacter aquatile CR182 isolated from freshwater of the Nakdong River.</title>
        <authorList>
            <person name="Choi A."/>
            <person name="Chung E.J."/>
        </authorList>
    </citation>
    <scope>NUCLEOTIDE SEQUENCE [LARGE SCALE GENOMIC DNA]</scope>
    <source>
        <strain evidence="1 2">CR182</strain>
    </source>
</reference>
<proteinExistence type="predicted"/>
<dbReference type="EMBL" id="POSP01000004">
    <property type="protein sequence ID" value="PND36127.1"/>
    <property type="molecule type" value="Genomic_DNA"/>
</dbReference>
<keyword evidence="2" id="KW-1185">Reference proteome</keyword>
<dbReference type="Pfam" id="PF13689">
    <property type="entry name" value="DUF4154"/>
    <property type="match status" value="1"/>
</dbReference>
<evidence type="ECO:0000313" key="1">
    <source>
        <dbReference type="EMBL" id="PND36127.1"/>
    </source>
</evidence>
<dbReference type="Proteomes" id="UP000235916">
    <property type="component" value="Unassembled WGS sequence"/>
</dbReference>
<dbReference type="InterPro" id="IPR025293">
    <property type="entry name" value="YfiR/HmsC-like"/>
</dbReference>
<evidence type="ECO:0000313" key="2">
    <source>
        <dbReference type="Proteomes" id="UP000235916"/>
    </source>
</evidence>
<sequence length="202" mass="21558">MARTRLAPFHPPASLRRAGLWLRRGVVLALVLASLPPRGAAAEALVGEYKLKAAFLYRISQFVEWPEGEAGERAFHICVLGSDPFGDSLRELSTRNHGSRPIALLYPATAREARACQMVYLDSGGKKAIGELTASLADLPVLTVGGAEQFVDQGGGVGFVVEGGKLRMEINVEVLRRARLKPSAKLLEVAARLVGTGRAGSS</sequence>
<gene>
    <name evidence="1" type="ORF">C1O66_20570</name>
</gene>
<organism evidence="1 2">
    <name type="scientific">Kinneretia aquatilis</name>
    <dbReference type="NCBI Taxonomy" id="2070761"/>
    <lineage>
        <taxon>Bacteria</taxon>
        <taxon>Pseudomonadati</taxon>
        <taxon>Pseudomonadota</taxon>
        <taxon>Betaproteobacteria</taxon>
        <taxon>Burkholderiales</taxon>
        <taxon>Sphaerotilaceae</taxon>
        <taxon>Roseateles</taxon>
    </lineage>
</organism>
<accession>A0A2N8KRN4</accession>
<dbReference type="OrthoDB" id="8527941at2"/>
<name>A0A2N8KRN4_9BURK</name>
<dbReference type="AlphaFoldDB" id="A0A2N8KRN4"/>